<dbReference type="InterPro" id="IPR029063">
    <property type="entry name" value="SAM-dependent_MTases_sf"/>
</dbReference>
<dbReference type="SMART" id="SM01296">
    <property type="entry name" value="N2227"/>
    <property type="match status" value="1"/>
</dbReference>
<evidence type="ECO:0000313" key="1">
    <source>
        <dbReference type="EMBL" id="SCU82506.1"/>
    </source>
</evidence>
<sequence length="431" mass="49284">MTSAATSWLIVFLSIALMFLKNNARFKLLLADKLQSSLAKLNKHIPLSTDFKLGQSAYFRKSEGLLDVFNALEQLQEYGARAQTQNAVVYHRSKALHQEQIEQLRLLNYYDKLERINEAIDGNQIITRAIVENALSKLVKNNRLESDQGKEVKTICNSLGYTCHSDRPLEKIPAHRMALNPVSNQARVNEAISHLCRDWHQDYALERKPLSEFAISRMRHQRFKGKTLVVVPGSGVGGLAYEVASAFPEFGVHSIELSTLMYLCNEFALNYDGEVPLRPFLQHFSGQLSVEQQTRSFQIDLSTLKKPPNLKVHLGNFCNFKVPTFYDQIVVLSAFFIDTAENLFDYFEATESLKASTSELHWINIGPLKYGTRPKIQLTDQELTKLREVRKWKDLYHSCDPKELSGYLTNEQSLYQGYYGLVKFHSVYTGE</sequence>
<reference evidence="2" key="1">
    <citation type="submission" date="2016-03" db="EMBL/GenBank/DDBJ databases">
        <authorList>
            <person name="Devillers H."/>
        </authorList>
    </citation>
    <scope>NUCLEOTIDE SEQUENCE [LARGE SCALE GENOMIC DNA]</scope>
</reference>
<gene>
    <name evidence="1" type="ORF">LADA_0C05842G</name>
</gene>
<dbReference type="EMBL" id="LT598459">
    <property type="protein sequence ID" value="SCU82506.1"/>
    <property type="molecule type" value="Genomic_DNA"/>
</dbReference>
<dbReference type="OrthoDB" id="978at2759"/>
<dbReference type="STRING" id="1266660.A0A1G4IZD4"/>
<protein>
    <submittedName>
        <fullName evidence="1">LADA_0C05842g1_1</fullName>
    </submittedName>
</protein>
<dbReference type="AlphaFoldDB" id="A0A1G4IZD4"/>
<dbReference type="Pfam" id="PF07942">
    <property type="entry name" value="CARME"/>
    <property type="match status" value="1"/>
</dbReference>
<accession>A0A1G4IZD4</accession>
<name>A0A1G4IZD4_9SACH</name>
<dbReference type="PANTHER" id="PTHR12303">
    <property type="entry name" value="CARNOSINE N-METHYLTRANSFERASE"/>
    <property type="match status" value="1"/>
</dbReference>
<dbReference type="SUPFAM" id="SSF53335">
    <property type="entry name" value="S-adenosyl-L-methionine-dependent methyltransferases"/>
    <property type="match status" value="1"/>
</dbReference>
<dbReference type="GO" id="GO:0008757">
    <property type="term" value="F:S-adenosylmethionine-dependent methyltransferase activity"/>
    <property type="evidence" value="ECO:0007669"/>
    <property type="project" value="InterPro"/>
</dbReference>
<evidence type="ECO:0000313" key="2">
    <source>
        <dbReference type="Proteomes" id="UP000190274"/>
    </source>
</evidence>
<proteinExistence type="predicted"/>
<dbReference type="InterPro" id="IPR012901">
    <property type="entry name" value="CARME"/>
</dbReference>
<dbReference type="Proteomes" id="UP000190274">
    <property type="component" value="Chromosome C"/>
</dbReference>
<keyword evidence="2" id="KW-1185">Reference proteome</keyword>
<dbReference type="PANTHER" id="PTHR12303:SF11">
    <property type="entry name" value="AER338CP"/>
    <property type="match status" value="1"/>
</dbReference>
<organism evidence="1 2">
    <name type="scientific">Lachancea dasiensis</name>
    <dbReference type="NCBI Taxonomy" id="1072105"/>
    <lineage>
        <taxon>Eukaryota</taxon>
        <taxon>Fungi</taxon>
        <taxon>Dikarya</taxon>
        <taxon>Ascomycota</taxon>
        <taxon>Saccharomycotina</taxon>
        <taxon>Saccharomycetes</taxon>
        <taxon>Saccharomycetales</taxon>
        <taxon>Saccharomycetaceae</taxon>
        <taxon>Lachancea</taxon>
    </lineage>
</organism>